<dbReference type="Pfam" id="PF25233">
    <property type="entry name" value="DUF7849"/>
    <property type="match status" value="1"/>
</dbReference>
<dbReference type="InterPro" id="IPR013783">
    <property type="entry name" value="Ig-like_fold"/>
</dbReference>
<evidence type="ECO:0000259" key="1">
    <source>
        <dbReference type="PROSITE" id="PS50093"/>
    </source>
</evidence>
<dbReference type="CDD" id="cd00146">
    <property type="entry name" value="PKD"/>
    <property type="match status" value="1"/>
</dbReference>
<sequence length="673" mass="75798">MQTVEPRREQRIYPKYLFMFRYSLYLLLLVQSVQGQQKPAPDTIPAVIDVEMEENRAALKASLRPLRQIAGAPEAFYSYFWEFGDGTFSFAPQPVHAYKDTGNYDIRLYATNNYDDGKAPKSKPRRIRVKKTMYAAAPAPSAFFAASDMLAMKVNRMPKPGEEMVAIAGYRHPGGTGNVSGSLLLYYNEKQFAQKNFVLGEERAYAGERKVRADSVLAFAPMDDLYASPALAGPSAVRWIDPVRATTLTNMLAEKKALFREQHAWRVEDLKAGEEKFIFLSLETTPEMIKDTNAVVTISTIFIPDDPAIPVSQFNLDMQIVASHDPNRMQLKNRRMNYRFVSKQKELSYKVQFQNTGKGPASKVAIGIAVPGMLNGQSLEIMDYSPKCVLCDSAYERQSCLDTIVRQDSIFFVFNNIYLKGMQQEGVEDPDSTKGFVKYRVRFSEELKKLPFTSQAAIVFDKNEPVITNRSKGRFKPGLSPGIILGYGKGFQKQELPFGIPAGTLGVSVSAYAPYRPYFQAELYMSLQEKNERFISSRRDQRDTAIGNGKYIVRLREEYEIIQRTTVDVVPLHLRYNIKSWLGVGAGAMLSVVTGEKKQVKKVVEAMPIPDGPPQKFQHISGSDTKSFTATNAALFADINLGMVRAGPSLGVRLLQYLKDPQQRLFIYGIWRL</sequence>
<gene>
    <name evidence="2" type="ORF">EGT74_03950</name>
</gene>
<comment type="caution">
    <text evidence="2">The sequence shown here is derived from an EMBL/GenBank/DDBJ whole genome shotgun (WGS) entry which is preliminary data.</text>
</comment>
<dbReference type="InterPro" id="IPR000601">
    <property type="entry name" value="PKD_dom"/>
</dbReference>
<dbReference type="InterPro" id="IPR057171">
    <property type="entry name" value="DUF7849"/>
</dbReference>
<dbReference type="Proteomes" id="UP000278351">
    <property type="component" value="Unassembled WGS sequence"/>
</dbReference>
<reference evidence="2 3" key="1">
    <citation type="submission" date="2018-11" db="EMBL/GenBank/DDBJ databases">
        <title>Chitinophaga lutea sp.nov., isolate from arsenic contaminated soil.</title>
        <authorList>
            <person name="Zong Y."/>
        </authorList>
    </citation>
    <scope>NUCLEOTIDE SEQUENCE [LARGE SCALE GENOMIC DNA]</scope>
    <source>
        <strain evidence="2 3">ZY74</strain>
    </source>
</reference>
<feature type="domain" description="PKD" evidence="1">
    <location>
        <begin position="70"/>
        <end position="113"/>
    </location>
</feature>
<evidence type="ECO:0000313" key="3">
    <source>
        <dbReference type="Proteomes" id="UP000278351"/>
    </source>
</evidence>
<keyword evidence="3" id="KW-1185">Reference proteome</keyword>
<dbReference type="SUPFAM" id="SSF49299">
    <property type="entry name" value="PKD domain"/>
    <property type="match status" value="1"/>
</dbReference>
<organism evidence="2 3">
    <name type="scientific">Chitinophaga lutea</name>
    <dbReference type="NCBI Taxonomy" id="2488634"/>
    <lineage>
        <taxon>Bacteria</taxon>
        <taxon>Pseudomonadati</taxon>
        <taxon>Bacteroidota</taxon>
        <taxon>Chitinophagia</taxon>
        <taxon>Chitinophagales</taxon>
        <taxon>Chitinophagaceae</taxon>
        <taxon>Chitinophaga</taxon>
    </lineage>
</organism>
<dbReference type="InterPro" id="IPR035986">
    <property type="entry name" value="PKD_dom_sf"/>
</dbReference>
<dbReference type="Pfam" id="PF18911">
    <property type="entry name" value="PKD_4"/>
    <property type="match status" value="1"/>
</dbReference>
<dbReference type="InterPro" id="IPR055353">
    <property type="entry name" value="DUF7619"/>
</dbReference>
<evidence type="ECO:0000313" key="2">
    <source>
        <dbReference type="EMBL" id="RPE12708.1"/>
    </source>
</evidence>
<accession>A0A3N4PXQ0</accession>
<proteinExistence type="predicted"/>
<dbReference type="AlphaFoldDB" id="A0A3N4PXQ0"/>
<name>A0A3N4PXQ0_9BACT</name>
<dbReference type="Pfam" id="PF24595">
    <property type="entry name" value="DUF7619"/>
    <property type="match status" value="1"/>
</dbReference>
<dbReference type="PROSITE" id="PS50093">
    <property type="entry name" value="PKD"/>
    <property type="match status" value="1"/>
</dbReference>
<protein>
    <submittedName>
        <fullName evidence="2">PKD domain-containing protein</fullName>
    </submittedName>
</protein>
<dbReference type="Gene3D" id="2.60.40.10">
    <property type="entry name" value="Immunoglobulins"/>
    <property type="match status" value="1"/>
</dbReference>
<dbReference type="EMBL" id="RPDH01000001">
    <property type="protein sequence ID" value="RPE12708.1"/>
    <property type="molecule type" value="Genomic_DNA"/>
</dbReference>